<dbReference type="GeneID" id="43616881"/>
<protein>
    <submittedName>
        <fullName evidence="3">Cocaine esterase</fullName>
    </submittedName>
</protein>
<dbReference type="Pfam" id="PF08530">
    <property type="entry name" value="PepX_C"/>
    <property type="match status" value="1"/>
</dbReference>
<dbReference type="InterPro" id="IPR013736">
    <property type="entry name" value="Xaa-Pro_dipept_C"/>
</dbReference>
<dbReference type="SUPFAM" id="SSF49785">
    <property type="entry name" value="Galactose-binding domain-like"/>
    <property type="match status" value="1"/>
</dbReference>
<dbReference type="InterPro" id="IPR050585">
    <property type="entry name" value="Xaa-Pro_dipeptidyl-ppase/CocE"/>
</dbReference>
<dbReference type="PANTHER" id="PTHR43056:SF10">
    <property type="entry name" value="COCE_NOND FAMILY, PUTATIVE (AFU_ORTHOLOGUE AFUA_7G00600)-RELATED"/>
    <property type="match status" value="1"/>
</dbReference>
<dbReference type="InterPro" id="IPR029058">
    <property type="entry name" value="AB_hydrolase_fold"/>
</dbReference>
<dbReference type="Proteomes" id="UP000011096">
    <property type="component" value="Unassembled WGS sequence"/>
</dbReference>
<dbReference type="NCBIfam" id="TIGR00976">
    <property type="entry name" value="CocE_NonD"/>
    <property type="match status" value="1"/>
</dbReference>
<dbReference type="Pfam" id="PF02129">
    <property type="entry name" value="Peptidase_S15"/>
    <property type="match status" value="1"/>
</dbReference>
<proteinExistence type="predicted"/>
<evidence type="ECO:0000259" key="2">
    <source>
        <dbReference type="SMART" id="SM00939"/>
    </source>
</evidence>
<accession>A0A7J6IWH0</accession>
<organism evidence="3 4">
    <name type="scientific">Colletotrichum fructicola (strain Nara gc5)</name>
    <name type="common">Anthracnose fungus</name>
    <name type="synonym">Colletotrichum gloeosporioides (strain Nara gc5)</name>
    <dbReference type="NCBI Taxonomy" id="1213859"/>
    <lineage>
        <taxon>Eukaryota</taxon>
        <taxon>Fungi</taxon>
        <taxon>Dikarya</taxon>
        <taxon>Ascomycota</taxon>
        <taxon>Pezizomycotina</taxon>
        <taxon>Sordariomycetes</taxon>
        <taxon>Hypocreomycetidae</taxon>
        <taxon>Glomerellales</taxon>
        <taxon>Glomerellaceae</taxon>
        <taxon>Colletotrichum</taxon>
        <taxon>Colletotrichum gloeosporioides species complex</taxon>
    </lineage>
</organism>
<evidence type="ECO:0000313" key="3">
    <source>
        <dbReference type="EMBL" id="KAF4481444.1"/>
    </source>
</evidence>
<dbReference type="Gene3D" id="2.60.120.260">
    <property type="entry name" value="Galactose-binding domain-like"/>
    <property type="match status" value="1"/>
</dbReference>
<dbReference type="RefSeq" id="XP_066008308.1">
    <property type="nucleotide sequence ID" value="XM_066152516.1"/>
</dbReference>
<dbReference type="InterPro" id="IPR005674">
    <property type="entry name" value="CocE/Ser_esterase"/>
</dbReference>
<keyword evidence="1" id="KW-0378">Hydrolase</keyword>
<feature type="domain" description="Xaa-Pro dipeptidyl-peptidase C-terminal" evidence="2">
    <location>
        <begin position="326"/>
        <end position="599"/>
    </location>
</feature>
<sequence>MAQTAQPFSVPVLFTELDHEPKNTWIAYGSSERRIISKGWTKDEGRKAFAVDTVWEKDVRIPLRDGVELLADVFRPLTSDDKPVPAIMPWSPYGKTGTGMQQLDMFPWRVGVPRSATSGLEKWEAPDPAEWVARGYAVVNIDARGSFKSGGDLHVYGTQEGRDGYDCIEWIAQQPWCNKRVAMAGNSWLATTQWFIAAEQPPHLTCMAPWEGLGDYYRESICRGGIPDHAFWDVLMGWACGPGMREDVGAMVEKYGTWNDYWEDKKPKLRNITVPMYATASFSTGLHTEGSVRGFQLSRSSEKWLRWTATQEWHDIYKQENLDDLQRFFDKYMLDKDNGWETTPRVRYSLLGYNRPSIVNEPASQFPPAKFRYETLFLDATGGALGHRNPPTESAFEYQADSPSDDGCSFIHTFEEYTELSGVSKAKVYMSTIDHDDMDVYVVLRKLDKNGKALWHQNIPMEDLPKGTTVDDIPNENIWQILCRRYIGPNGRLRASHRAIANESLEGLDQDAYMELMGPAYVYHPHTAPQALRRGEVVELEISLWSGGMIFDAGESMRLEVRGRLPIVPEFEGLDKRMVNYNVGRHRLHTGGKYESQFLVNLWRSGK</sequence>
<dbReference type="InterPro" id="IPR008979">
    <property type="entry name" value="Galactose-bd-like_sf"/>
</dbReference>
<dbReference type="GO" id="GO:0008239">
    <property type="term" value="F:dipeptidyl-peptidase activity"/>
    <property type="evidence" value="ECO:0007669"/>
    <property type="project" value="InterPro"/>
</dbReference>
<dbReference type="EMBL" id="ANPB02000006">
    <property type="protein sequence ID" value="KAF4481444.1"/>
    <property type="molecule type" value="Genomic_DNA"/>
</dbReference>
<dbReference type="InterPro" id="IPR000383">
    <property type="entry name" value="Xaa-Pro-like_dom"/>
</dbReference>
<dbReference type="Gene3D" id="1.10.3020.20">
    <property type="match status" value="1"/>
</dbReference>
<evidence type="ECO:0000313" key="4">
    <source>
        <dbReference type="Proteomes" id="UP000011096"/>
    </source>
</evidence>
<keyword evidence="4" id="KW-1185">Reference proteome</keyword>
<reference evidence="3 4" key="2">
    <citation type="submission" date="2020-04" db="EMBL/GenBank/DDBJ databases">
        <title>Genome sequencing and assembly of multiple isolates from the Colletotrichum gloeosporioides species complex.</title>
        <authorList>
            <person name="Gan P."/>
            <person name="Shirasu K."/>
        </authorList>
    </citation>
    <scope>NUCLEOTIDE SEQUENCE [LARGE SCALE GENOMIC DNA]</scope>
    <source>
        <strain evidence="3 4">Nara gc5</strain>
    </source>
</reference>
<name>A0A7J6IWH0_COLFN</name>
<dbReference type="InParanoid" id="A0A7J6IWH0"/>
<dbReference type="AlphaFoldDB" id="A0A7J6IWH0"/>
<comment type="caution">
    <text evidence="3">The sequence shown here is derived from an EMBL/GenBank/DDBJ whole genome shotgun (WGS) entry which is preliminary data.</text>
</comment>
<evidence type="ECO:0000256" key="1">
    <source>
        <dbReference type="ARBA" id="ARBA00022801"/>
    </source>
</evidence>
<dbReference type="Gene3D" id="3.40.50.1820">
    <property type="entry name" value="alpha/beta hydrolase"/>
    <property type="match status" value="1"/>
</dbReference>
<gene>
    <name evidence="3" type="primary">cocE-0</name>
    <name evidence="3" type="ORF">CGGC5_v011320</name>
</gene>
<dbReference type="OrthoDB" id="2578740at2759"/>
<reference evidence="3 4" key="1">
    <citation type="submission" date="2012-08" db="EMBL/GenBank/DDBJ databases">
        <authorList>
            <person name="Gan P.H.P."/>
            <person name="Ikeda K."/>
            <person name="Irieda H."/>
            <person name="Narusaka M."/>
            <person name="O'Connell R.J."/>
            <person name="Narusaka Y."/>
            <person name="Takano Y."/>
            <person name="Kubo Y."/>
            <person name="Shirasu K."/>
        </authorList>
    </citation>
    <scope>NUCLEOTIDE SEQUENCE [LARGE SCALE GENOMIC DNA]</scope>
    <source>
        <strain evidence="3 4">Nara gc5</strain>
    </source>
</reference>
<dbReference type="SUPFAM" id="SSF53474">
    <property type="entry name" value="alpha/beta-Hydrolases"/>
    <property type="match status" value="1"/>
</dbReference>
<dbReference type="PANTHER" id="PTHR43056">
    <property type="entry name" value="PEPTIDASE S9 PROLYL OLIGOPEPTIDASE"/>
    <property type="match status" value="1"/>
</dbReference>
<dbReference type="SMART" id="SM00939">
    <property type="entry name" value="PepX_C"/>
    <property type="match status" value="1"/>
</dbReference>